<dbReference type="EMBL" id="JACRSN010000021">
    <property type="protein sequence ID" value="MBC8534711.1"/>
    <property type="molecule type" value="Genomic_DNA"/>
</dbReference>
<dbReference type="GO" id="GO:0019674">
    <property type="term" value="P:NAD+ metabolic process"/>
    <property type="evidence" value="ECO:0007669"/>
    <property type="project" value="InterPro"/>
</dbReference>
<reference evidence="7" key="1">
    <citation type="submission" date="2020-08" db="EMBL/GenBank/DDBJ databases">
        <title>Genome public.</title>
        <authorList>
            <person name="Liu C."/>
            <person name="Sun Q."/>
        </authorList>
    </citation>
    <scope>NUCLEOTIDE SEQUENCE</scope>
    <source>
        <strain evidence="7">NSJ-40</strain>
    </source>
</reference>
<feature type="binding site" evidence="6">
    <location>
        <position position="169"/>
    </location>
    <ligand>
        <name>NAD(+)</name>
        <dbReference type="ChEBI" id="CHEBI:57540"/>
    </ligand>
</feature>
<keyword evidence="6" id="KW-0547">Nucleotide-binding</keyword>
<gene>
    <name evidence="6" type="primary">nadK</name>
    <name evidence="7" type="ORF">IAG03_12090</name>
</gene>
<dbReference type="Pfam" id="PF20143">
    <property type="entry name" value="NAD_kinase_C"/>
    <property type="match status" value="1"/>
</dbReference>
<feature type="binding site" evidence="6">
    <location>
        <begin position="141"/>
        <end position="142"/>
    </location>
    <ligand>
        <name>NAD(+)</name>
        <dbReference type="ChEBI" id="CHEBI:57540"/>
    </ligand>
</feature>
<evidence type="ECO:0000256" key="5">
    <source>
        <dbReference type="ARBA" id="ARBA00047925"/>
    </source>
</evidence>
<dbReference type="Gene3D" id="3.40.50.10330">
    <property type="entry name" value="Probable inorganic polyphosphate/atp-NAD kinase, domain 1"/>
    <property type="match status" value="1"/>
</dbReference>
<keyword evidence="8" id="KW-1185">Reference proteome</keyword>
<feature type="binding site" evidence="6">
    <location>
        <position position="171"/>
    </location>
    <ligand>
        <name>NAD(+)</name>
        <dbReference type="ChEBI" id="CHEBI:57540"/>
    </ligand>
</feature>
<comment type="caution">
    <text evidence="6">Lacks conserved residue(s) required for the propagation of feature annotation.</text>
</comment>
<dbReference type="GO" id="GO:0046872">
    <property type="term" value="F:metal ion binding"/>
    <property type="evidence" value="ECO:0007669"/>
    <property type="project" value="UniProtKB-UniRule"/>
</dbReference>
<keyword evidence="1 6" id="KW-0808">Transferase</keyword>
<dbReference type="GO" id="GO:0005524">
    <property type="term" value="F:ATP binding"/>
    <property type="evidence" value="ECO:0007669"/>
    <property type="project" value="UniProtKB-KW"/>
</dbReference>
<dbReference type="PANTHER" id="PTHR20275">
    <property type="entry name" value="NAD KINASE"/>
    <property type="match status" value="1"/>
</dbReference>
<comment type="cofactor">
    <cofactor evidence="6">
        <name>a divalent metal cation</name>
        <dbReference type="ChEBI" id="CHEBI:60240"/>
    </cofactor>
</comment>
<dbReference type="InterPro" id="IPR016064">
    <property type="entry name" value="NAD/diacylglycerol_kinase_sf"/>
</dbReference>
<feature type="binding site" evidence="6">
    <location>
        <position position="74"/>
    </location>
    <ligand>
        <name>NAD(+)</name>
        <dbReference type="ChEBI" id="CHEBI:57540"/>
    </ligand>
</feature>
<dbReference type="GO" id="GO:0006741">
    <property type="term" value="P:NADP+ biosynthetic process"/>
    <property type="evidence" value="ECO:0007669"/>
    <property type="project" value="UniProtKB-UniRule"/>
</dbReference>
<feature type="binding site" evidence="6">
    <location>
        <position position="152"/>
    </location>
    <ligand>
        <name>NAD(+)</name>
        <dbReference type="ChEBI" id="CHEBI:57540"/>
    </ligand>
</feature>
<dbReference type="Proteomes" id="UP000651482">
    <property type="component" value="Unassembled WGS sequence"/>
</dbReference>
<keyword evidence="6" id="KW-0963">Cytoplasm</keyword>
<dbReference type="SUPFAM" id="SSF111331">
    <property type="entry name" value="NAD kinase/diacylglycerol kinase-like"/>
    <property type="match status" value="1"/>
</dbReference>
<dbReference type="GO" id="GO:0003951">
    <property type="term" value="F:NAD+ kinase activity"/>
    <property type="evidence" value="ECO:0007669"/>
    <property type="project" value="UniProtKB-UniRule"/>
</dbReference>
<feature type="active site" description="Proton acceptor" evidence="6">
    <location>
        <position position="69"/>
    </location>
</feature>
<comment type="subcellular location">
    <subcellularLocation>
        <location evidence="6">Cytoplasm</location>
    </subcellularLocation>
</comment>
<comment type="function">
    <text evidence="6">Involved in the regulation of the intracellular balance of NAD and NADP, and is a key enzyme in the biosynthesis of NADP. Catalyzes specifically the phosphorylation on 2'-hydroxyl of the adenosine moiety of NAD to yield NADP.</text>
</comment>
<sequence>MKAAIFPNLTKRDAKMRTTIIANRLTQLGARVMMHAAMKPYFAGADILFYNDLEDLLIDCDVVIPVGGDGTIIHTARQAAEKGKPVLGINVGRVGYVAGLEVDELDRLRDLVQGNYQIENRMMLNISLFRDGKPVFYRALNDIVIARGALSRILDFSVSFNGNNICSYRADGLIFSTPTGSTAYSLAAGGPVIDPSMECIILTPICPHALFTRTVVFNPDAKLSVHARPNTDSEIFLTVDGENSLQIQPGEMMTVRRSSLSVGLIQLKKRDFYEVVTEKLAGRRG</sequence>
<dbReference type="GO" id="GO:0051287">
    <property type="term" value="F:NAD binding"/>
    <property type="evidence" value="ECO:0007669"/>
    <property type="project" value="UniProtKB-ARBA"/>
</dbReference>
<dbReference type="InterPro" id="IPR017438">
    <property type="entry name" value="ATP-NAD_kinase_N"/>
</dbReference>
<accession>A0A926HTQ6</accession>
<dbReference type="EC" id="2.7.1.23" evidence="6"/>
<comment type="similarity">
    <text evidence="6">Belongs to the NAD kinase family.</text>
</comment>
<keyword evidence="2 6" id="KW-0418">Kinase</keyword>
<evidence type="ECO:0000313" key="8">
    <source>
        <dbReference type="Proteomes" id="UP000651482"/>
    </source>
</evidence>
<keyword evidence="4 6" id="KW-0520">NAD</keyword>
<dbReference type="PANTHER" id="PTHR20275:SF0">
    <property type="entry name" value="NAD KINASE"/>
    <property type="match status" value="1"/>
</dbReference>
<dbReference type="RefSeq" id="WP_249320296.1">
    <property type="nucleotide sequence ID" value="NZ_JACRSN010000021.1"/>
</dbReference>
<evidence type="ECO:0000313" key="7">
    <source>
        <dbReference type="EMBL" id="MBC8534711.1"/>
    </source>
</evidence>
<protein>
    <recommendedName>
        <fullName evidence="6">NAD kinase</fullName>
        <ecNumber evidence="6">2.7.1.23</ecNumber>
    </recommendedName>
    <alternativeName>
        <fullName evidence="6">ATP-dependent NAD kinase</fullName>
    </alternativeName>
</protein>
<evidence type="ECO:0000256" key="4">
    <source>
        <dbReference type="ARBA" id="ARBA00023027"/>
    </source>
</evidence>
<keyword evidence="6" id="KW-0067">ATP-binding</keyword>
<evidence type="ECO:0000256" key="2">
    <source>
        <dbReference type="ARBA" id="ARBA00022777"/>
    </source>
</evidence>
<dbReference type="GO" id="GO:0005737">
    <property type="term" value="C:cytoplasm"/>
    <property type="evidence" value="ECO:0007669"/>
    <property type="project" value="UniProtKB-SubCell"/>
</dbReference>
<dbReference type="AlphaFoldDB" id="A0A926HTQ6"/>
<comment type="catalytic activity">
    <reaction evidence="5 6">
        <text>NAD(+) + ATP = ADP + NADP(+) + H(+)</text>
        <dbReference type="Rhea" id="RHEA:18629"/>
        <dbReference type="ChEBI" id="CHEBI:15378"/>
        <dbReference type="ChEBI" id="CHEBI:30616"/>
        <dbReference type="ChEBI" id="CHEBI:57540"/>
        <dbReference type="ChEBI" id="CHEBI:58349"/>
        <dbReference type="ChEBI" id="CHEBI:456216"/>
        <dbReference type="EC" id="2.7.1.23"/>
    </reaction>
</comment>
<feature type="binding site" evidence="6">
    <location>
        <begin position="69"/>
        <end position="70"/>
    </location>
    <ligand>
        <name>NAD(+)</name>
        <dbReference type="ChEBI" id="CHEBI:57540"/>
    </ligand>
</feature>
<dbReference type="Pfam" id="PF01513">
    <property type="entry name" value="NAD_kinase"/>
    <property type="match status" value="1"/>
</dbReference>
<dbReference type="HAMAP" id="MF_00361">
    <property type="entry name" value="NAD_kinase"/>
    <property type="match status" value="1"/>
</dbReference>
<dbReference type="Gene3D" id="2.60.200.30">
    <property type="entry name" value="Probable inorganic polyphosphate/atp-NAD kinase, domain 2"/>
    <property type="match status" value="1"/>
</dbReference>
<comment type="caution">
    <text evidence="7">The sequence shown here is derived from an EMBL/GenBank/DDBJ whole genome shotgun (WGS) entry which is preliminary data.</text>
</comment>
<evidence type="ECO:0000256" key="1">
    <source>
        <dbReference type="ARBA" id="ARBA00022679"/>
    </source>
</evidence>
<evidence type="ECO:0000256" key="3">
    <source>
        <dbReference type="ARBA" id="ARBA00022857"/>
    </source>
</evidence>
<keyword evidence="3 6" id="KW-0521">NADP</keyword>
<dbReference type="InterPro" id="IPR017437">
    <property type="entry name" value="ATP-NAD_kinase_PpnK-typ_C"/>
</dbReference>
<name>A0A926HTQ6_9FIRM</name>
<evidence type="ECO:0000256" key="6">
    <source>
        <dbReference type="HAMAP-Rule" id="MF_00361"/>
    </source>
</evidence>
<dbReference type="InterPro" id="IPR002504">
    <property type="entry name" value="NADK"/>
</dbReference>
<proteinExistence type="inferred from homology"/>
<organism evidence="7 8">
    <name type="scientific">Yeguia hominis</name>
    <dbReference type="NCBI Taxonomy" id="2763662"/>
    <lineage>
        <taxon>Bacteria</taxon>
        <taxon>Bacillati</taxon>
        <taxon>Bacillota</taxon>
        <taxon>Clostridia</taxon>
        <taxon>Eubacteriales</taxon>
        <taxon>Yeguiaceae</taxon>
        <taxon>Yeguia</taxon>
    </lineage>
</organism>